<dbReference type="AlphaFoldDB" id="A0A3A4BW46"/>
<dbReference type="Pfam" id="PF07721">
    <property type="entry name" value="TPR_4"/>
    <property type="match status" value="2"/>
</dbReference>
<sequence>MTRDPADLVDPALLPPCVPRPLFDRCAETFLAIASLTDRPSGLPENRPRVGVTWSPSLMCKLQAAEGGVPLVVVPLGLIARVYTLALVLAAHDGGIPVEFAGDEREVLSRLTAPPGLAAVFEPSGETFWDDLGRVQDAFGATGARALAEARTTATLAAAFFVCHEVGHWARMDDLVTAPEEEFPPADLRRGVEVGADASGAQILTMFTGHYPRSVPGAESREERWDAALYALAVGFALFGVHLREEVVRHEGVYYDAVIRHQICLDAARLTVRRGFPEEIEAWDSAESRAWSRYRARFGALRAAALAGAFGGTGLPAPRDVLGRSGSAELTGTLAAARAIHDRVADALPGLRGRRSSAEFDVRFDDDALHRYVETVPSTSIGANLLRRWETGPADGHPVGAALVSTVVDLRVAGYDGPIGHDDVFALHRHYLPEATPAATEEHLAAEVEWACERLGGAAACVSWVGWSSFEPDRSLTIVVQEPDRVRRVPSPVLRWAIERIDDPDDLLVLAVRALWTRDLEIAGEALGKLARHRPEIAREWEGTLAELRGDADGGIGRREETTRPDDSAGLNRLGLLYLRAGDLDKAESLFRPPAAAGRPAALCNMGLVEERRGRLETAKLWWERASAAGDVRAMNNLGMVAYSEGDHAAARAWFGRAADSGDLLALYNLGVLAQERGDLDDAEAWWRVAADSGSTDAMVDLARLLAGQGRDGEARAWLRDTAQIARRQLAADPGLRAERLALGETLKQWDDRVDDAREPGSIRNYALLLLMMGDTGAALPLLAQARDLGDEEAADLLTRITPDPPKQRSRFFPHRRRHPG</sequence>
<name>A0A3A4BW46_9ACTN</name>
<reference evidence="2 3" key="1">
    <citation type="submission" date="2018-09" db="EMBL/GenBank/DDBJ databases">
        <title>YIM 75507 draft genome.</title>
        <authorList>
            <person name="Tang S."/>
            <person name="Feng Y."/>
        </authorList>
    </citation>
    <scope>NUCLEOTIDE SEQUENCE [LARGE SCALE GENOMIC DNA]</scope>
    <source>
        <strain evidence="2 3">YIM 75507</strain>
    </source>
</reference>
<dbReference type="RefSeq" id="WP_119924791.1">
    <property type="nucleotide sequence ID" value="NZ_QZEY01000001.1"/>
</dbReference>
<feature type="region of interest" description="Disordered" evidence="1">
    <location>
        <begin position="798"/>
        <end position="821"/>
    </location>
</feature>
<evidence type="ECO:0000313" key="2">
    <source>
        <dbReference type="EMBL" id="RJL35818.1"/>
    </source>
</evidence>
<dbReference type="GO" id="GO:0042802">
    <property type="term" value="F:identical protein binding"/>
    <property type="evidence" value="ECO:0007669"/>
    <property type="project" value="InterPro"/>
</dbReference>
<dbReference type="EMBL" id="QZEY01000001">
    <property type="protein sequence ID" value="RJL35818.1"/>
    <property type="molecule type" value="Genomic_DNA"/>
</dbReference>
<feature type="compositionally biased region" description="Basic residues" evidence="1">
    <location>
        <begin position="808"/>
        <end position="821"/>
    </location>
</feature>
<keyword evidence="3" id="KW-1185">Reference proteome</keyword>
<protein>
    <submittedName>
        <fullName evidence="2">Sel1 repeat family protein</fullName>
    </submittedName>
</protein>
<evidence type="ECO:0000256" key="1">
    <source>
        <dbReference type="SAM" id="MobiDB-lite"/>
    </source>
</evidence>
<dbReference type="Gene3D" id="1.25.40.10">
    <property type="entry name" value="Tetratricopeptide repeat domain"/>
    <property type="match status" value="2"/>
</dbReference>
<dbReference type="Pfam" id="PF13374">
    <property type="entry name" value="TPR_10"/>
    <property type="match status" value="2"/>
</dbReference>
<dbReference type="SMART" id="SM00671">
    <property type="entry name" value="SEL1"/>
    <property type="match status" value="4"/>
</dbReference>
<gene>
    <name evidence="2" type="ORF">D5H75_03290</name>
</gene>
<dbReference type="InterPro" id="IPR011717">
    <property type="entry name" value="TPR-4"/>
</dbReference>
<dbReference type="InterPro" id="IPR011990">
    <property type="entry name" value="TPR-like_helical_dom_sf"/>
</dbReference>
<dbReference type="InterPro" id="IPR006597">
    <property type="entry name" value="Sel1-like"/>
</dbReference>
<dbReference type="PANTHER" id="PTHR11102:SF160">
    <property type="entry name" value="ERAD-ASSOCIATED E3 UBIQUITIN-PROTEIN LIGASE COMPONENT HRD3"/>
    <property type="match status" value="1"/>
</dbReference>
<dbReference type="OrthoDB" id="3363009at2"/>
<organism evidence="2 3">
    <name type="scientific">Bailinhaonella thermotolerans</name>
    <dbReference type="NCBI Taxonomy" id="1070861"/>
    <lineage>
        <taxon>Bacteria</taxon>
        <taxon>Bacillati</taxon>
        <taxon>Actinomycetota</taxon>
        <taxon>Actinomycetes</taxon>
        <taxon>Streptosporangiales</taxon>
        <taxon>Streptosporangiaceae</taxon>
        <taxon>Bailinhaonella</taxon>
    </lineage>
</organism>
<comment type="caution">
    <text evidence="2">The sequence shown here is derived from an EMBL/GenBank/DDBJ whole genome shotgun (WGS) entry which is preliminary data.</text>
</comment>
<dbReference type="PANTHER" id="PTHR11102">
    <property type="entry name" value="SEL-1-LIKE PROTEIN"/>
    <property type="match status" value="1"/>
</dbReference>
<proteinExistence type="predicted"/>
<dbReference type="SUPFAM" id="SSF81901">
    <property type="entry name" value="HCP-like"/>
    <property type="match status" value="1"/>
</dbReference>
<dbReference type="InterPro" id="IPR050767">
    <property type="entry name" value="Sel1_AlgK"/>
</dbReference>
<accession>A0A3A4BW46</accession>
<dbReference type="Proteomes" id="UP000265768">
    <property type="component" value="Unassembled WGS sequence"/>
</dbReference>
<evidence type="ECO:0000313" key="3">
    <source>
        <dbReference type="Proteomes" id="UP000265768"/>
    </source>
</evidence>